<evidence type="ECO:0000313" key="2">
    <source>
        <dbReference type="EMBL" id="OGG27420.1"/>
    </source>
</evidence>
<comment type="caution">
    <text evidence="2">The sequence shown here is derived from an EMBL/GenBank/DDBJ whole genome shotgun (WGS) entry which is preliminary data.</text>
</comment>
<feature type="region of interest" description="Disordered" evidence="1">
    <location>
        <begin position="53"/>
        <end position="72"/>
    </location>
</feature>
<reference evidence="2 3" key="1">
    <citation type="journal article" date="2016" name="Nat. Commun.">
        <title>Thousands of microbial genomes shed light on interconnected biogeochemical processes in an aquifer system.</title>
        <authorList>
            <person name="Anantharaman K."/>
            <person name="Brown C.T."/>
            <person name="Hug L.A."/>
            <person name="Sharon I."/>
            <person name="Castelle C.J."/>
            <person name="Probst A.J."/>
            <person name="Thomas B.C."/>
            <person name="Singh A."/>
            <person name="Wilkins M.J."/>
            <person name="Karaoz U."/>
            <person name="Brodie E.L."/>
            <person name="Williams K.H."/>
            <person name="Hubbard S.S."/>
            <person name="Banfield J.F."/>
        </authorList>
    </citation>
    <scope>NUCLEOTIDE SEQUENCE [LARGE SCALE GENOMIC DNA]</scope>
</reference>
<sequence>MPAKQGRIIYFLTFLFATLFVIKFILPSFAETDPTTIKFRDFYPPTVTNTPSPTPYGFKTPTNTPVPPVSQTTPTIIPGSRKIYFSQRDPRWIDYNPDTNGDLGRCGCGETSVAMILASYFDTSFDPSVSAYNPARMWDYYETIAPGRCGTNWITNQQVLGRFGLQVSEEKGYDPFTGPKVLSSYLQAGYKVMIYYDRPWSSVGHYVLLDQVVGTDLVVFDPYPFTRDPFTGDTSQPNVIEGGVNVKSYITIRKP</sequence>
<evidence type="ECO:0008006" key="4">
    <source>
        <dbReference type="Google" id="ProtNLM"/>
    </source>
</evidence>
<gene>
    <name evidence="2" type="ORF">A2960_06505</name>
</gene>
<dbReference type="AlphaFoldDB" id="A0A1F6ARV6"/>
<accession>A0A1F6ARV6</accession>
<evidence type="ECO:0000256" key="1">
    <source>
        <dbReference type="SAM" id="MobiDB-lite"/>
    </source>
</evidence>
<dbReference type="EMBL" id="MFJR01000002">
    <property type="protein sequence ID" value="OGG27420.1"/>
    <property type="molecule type" value="Genomic_DNA"/>
</dbReference>
<dbReference type="Proteomes" id="UP000176609">
    <property type="component" value="Unassembled WGS sequence"/>
</dbReference>
<name>A0A1F6ARV6_9BACT</name>
<dbReference type="Gene3D" id="3.90.70.10">
    <property type="entry name" value="Cysteine proteinases"/>
    <property type="match status" value="1"/>
</dbReference>
<evidence type="ECO:0000313" key="3">
    <source>
        <dbReference type="Proteomes" id="UP000176609"/>
    </source>
</evidence>
<proteinExistence type="predicted"/>
<organism evidence="2 3">
    <name type="scientific">Candidatus Gottesmanbacteria bacterium RIFCSPLOWO2_01_FULL_39_12b</name>
    <dbReference type="NCBI Taxonomy" id="1798388"/>
    <lineage>
        <taxon>Bacteria</taxon>
        <taxon>Candidatus Gottesmaniibacteriota</taxon>
    </lineage>
</organism>
<protein>
    <recommendedName>
        <fullName evidence="4">Peptidase C39-like domain-containing protein</fullName>
    </recommendedName>
</protein>